<evidence type="ECO:0000313" key="3">
    <source>
        <dbReference type="Proteomes" id="UP000673552"/>
    </source>
</evidence>
<comment type="caution">
    <text evidence="2">The sequence shown here is derived from an EMBL/GenBank/DDBJ whole genome shotgun (WGS) entry which is preliminary data.</text>
</comment>
<name>A0A836HUN6_9TRYP</name>
<keyword evidence="3" id="KW-1185">Reference proteome</keyword>
<dbReference type="SMR" id="A0A836HUN6"/>
<sequence>MLRVPICATARGQKRCPSSMHTGPTSVAKAAFAALAVGGVRPQPRFRAQSVRCAACVRRTATVFVTLTCVSSACCTPMARLFTNAKRSYARGTEEEQQVRQEALSKEWRDLLSQPVDADGGNAPSARTVEDRLPTKKQLNDELPTAAELEKALREGKIDAYTMRPDEDED</sequence>
<proteinExistence type="predicted"/>
<dbReference type="OrthoDB" id="263943at2759"/>
<dbReference type="RefSeq" id="XP_067181630.1">
    <property type="nucleotide sequence ID" value="XM_067325603.1"/>
</dbReference>
<organism evidence="2 3">
    <name type="scientific">Leishmania martiniquensis</name>
    <dbReference type="NCBI Taxonomy" id="1580590"/>
    <lineage>
        <taxon>Eukaryota</taxon>
        <taxon>Discoba</taxon>
        <taxon>Euglenozoa</taxon>
        <taxon>Kinetoplastea</taxon>
        <taxon>Metakinetoplastina</taxon>
        <taxon>Trypanosomatida</taxon>
        <taxon>Trypanosomatidae</taxon>
        <taxon>Leishmaniinae</taxon>
        <taxon>Leishmania</taxon>
    </lineage>
</organism>
<evidence type="ECO:0000256" key="1">
    <source>
        <dbReference type="SAM" id="MobiDB-lite"/>
    </source>
</evidence>
<accession>A0A836HUN6</accession>
<gene>
    <name evidence="2" type="ORF">LSCM1_08268</name>
</gene>
<feature type="region of interest" description="Disordered" evidence="1">
    <location>
        <begin position="114"/>
        <end position="144"/>
    </location>
</feature>
<reference evidence="3" key="1">
    <citation type="journal article" date="2021" name="Microbiol. Resour. Announc.">
        <title>LGAAP: Leishmaniinae Genome Assembly and Annotation Pipeline.</title>
        <authorList>
            <person name="Almutairi H."/>
            <person name="Urbaniak M.D."/>
            <person name="Bates M.D."/>
            <person name="Jariyapan N."/>
            <person name="Kwakye-Nuako G."/>
            <person name="Thomaz-Soccol V."/>
            <person name="Al-Salem W.S."/>
            <person name="Dillon R.J."/>
            <person name="Bates P.A."/>
            <person name="Gatherer D."/>
        </authorList>
    </citation>
    <scope>NUCLEOTIDE SEQUENCE [LARGE SCALE GENOMIC DNA]</scope>
</reference>
<dbReference type="Proteomes" id="UP000673552">
    <property type="component" value="Unassembled WGS sequence"/>
</dbReference>
<feature type="compositionally biased region" description="Basic and acidic residues" evidence="1">
    <location>
        <begin position="128"/>
        <end position="140"/>
    </location>
</feature>
<dbReference type="GeneID" id="92518115"/>
<dbReference type="AlphaFoldDB" id="A0A836HUN6"/>
<dbReference type="KEGG" id="lmat:92518115"/>
<evidence type="ECO:0000313" key="2">
    <source>
        <dbReference type="EMBL" id="KAG5487953.1"/>
    </source>
</evidence>
<protein>
    <submittedName>
        <fullName evidence="2">Uncharacterized protein</fullName>
    </submittedName>
</protein>
<reference evidence="3" key="2">
    <citation type="journal article" date="2021" name="Sci. Data">
        <title>Chromosome-scale genome sequencing, assembly and annotation of six genomes from subfamily Leishmaniinae.</title>
        <authorList>
            <person name="Almutairi H."/>
            <person name="Urbaniak M.D."/>
            <person name="Bates M.D."/>
            <person name="Jariyapan N."/>
            <person name="Kwakye-Nuako G."/>
            <person name="Thomaz Soccol V."/>
            <person name="Al-Salem W.S."/>
            <person name="Dillon R.J."/>
            <person name="Bates P.A."/>
            <person name="Gatherer D."/>
        </authorList>
    </citation>
    <scope>NUCLEOTIDE SEQUENCE [LARGE SCALE GENOMIC DNA]</scope>
</reference>
<dbReference type="EMBL" id="JAFEUZ010000002">
    <property type="protein sequence ID" value="KAG5487953.1"/>
    <property type="molecule type" value="Genomic_DNA"/>
</dbReference>